<dbReference type="InterPro" id="IPR016035">
    <property type="entry name" value="Acyl_Trfase/lysoPLipase"/>
</dbReference>
<dbReference type="Gene3D" id="3.40.1090.10">
    <property type="entry name" value="Cytosolic phospholipase A2 catalytic domain"/>
    <property type="match status" value="2"/>
</dbReference>
<dbReference type="RefSeq" id="WP_344965882.1">
    <property type="nucleotide sequence ID" value="NZ_BAABDS010000051.1"/>
</dbReference>
<proteinExistence type="predicted"/>
<feature type="short sequence motif" description="GXSXG" evidence="4">
    <location>
        <begin position="60"/>
        <end position="64"/>
    </location>
</feature>
<reference evidence="7" key="1">
    <citation type="journal article" date="2019" name="Int. J. Syst. Evol. Microbiol.">
        <title>The Global Catalogue of Microorganisms (GCM) 10K type strain sequencing project: providing services to taxonomists for standard genome sequencing and annotation.</title>
        <authorList>
            <consortium name="The Broad Institute Genomics Platform"/>
            <consortium name="The Broad Institute Genome Sequencing Center for Infectious Disease"/>
            <person name="Wu L."/>
            <person name="Ma J."/>
        </authorList>
    </citation>
    <scope>NUCLEOTIDE SEQUENCE [LARGE SCALE GENOMIC DNA]</scope>
    <source>
        <strain evidence="7">JCM 17329</strain>
    </source>
</reference>
<dbReference type="InterPro" id="IPR037483">
    <property type="entry name" value="YjjU-like"/>
</dbReference>
<feature type="active site" description="Proton acceptor" evidence="4">
    <location>
        <position position="183"/>
    </location>
</feature>
<dbReference type="CDD" id="cd07208">
    <property type="entry name" value="Pat_hypo_Ecoli_yjju_like"/>
    <property type="match status" value="1"/>
</dbReference>
<evidence type="ECO:0000313" key="6">
    <source>
        <dbReference type="EMBL" id="GAA3721907.1"/>
    </source>
</evidence>
<dbReference type="PANTHER" id="PTHR14226:SF25">
    <property type="entry name" value="PHOSPHOESTERASE"/>
    <property type="match status" value="1"/>
</dbReference>
<gene>
    <name evidence="6" type="ORF">GCM10022421_33090</name>
</gene>
<protein>
    <recommendedName>
        <fullName evidence="5">PNPLA domain-containing protein</fullName>
    </recommendedName>
</protein>
<dbReference type="Proteomes" id="UP001501479">
    <property type="component" value="Unassembled WGS sequence"/>
</dbReference>
<dbReference type="Pfam" id="PF19890">
    <property type="entry name" value="DUF6363"/>
    <property type="match status" value="1"/>
</dbReference>
<evidence type="ECO:0000256" key="3">
    <source>
        <dbReference type="ARBA" id="ARBA00023098"/>
    </source>
</evidence>
<feature type="short sequence motif" description="GXGXXG" evidence="4">
    <location>
        <begin position="32"/>
        <end position="37"/>
    </location>
</feature>
<evidence type="ECO:0000256" key="1">
    <source>
        <dbReference type="ARBA" id="ARBA00022801"/>
    </source>
</evidence>
<dbReference type="InterPro" id="IPR002641">
    <property type="entry name" value="PNPLA_dom"/>
</dbReference>
<feature type="domain" description="PNPLA" evidence="5">
    <location>
        <begin position="28"/>
        <end position="196"/>
    </location>
</feature>
<comment type="caution">
    <text evidence="6">The sequence shown here is derived from an EMBL/GenBank/DDBJ whole genome shotgun (WGS) entry which is preliminary data.</text>
</comment>
<keyword evidence="2 4" id="KW-0442">Lipid degradation</keyword>
<dbReference type="PANTHER" id="PTHR14226">
    <property type="entry name" value="NEUROPATHY TARGET ESTERASE/SWISS CHEESE D.MELANOGASTER"/>
    <property type="match status" value="1"/>
</dbReference>
<dbReference type="EMBL" id="BAABDS010000051">
    <property type="protein sequence ID" value="GAA3721907.1"/>
    <property type="molecule type" value="Genomic_DNA"/>
</dbReference>
<feature type="active site" description="Nucleophile" evidence="4">
    <location>
        <position position="62"/>
    </location>
</feature>
<dbReference type="SUPFAM" id="SSF52151">
    <property type="entry name" value="FabD/lysophospholipase-like"/>
    <property type="match status" value="1"/>
</dbReference>
<dbReference type="Pfam" id="PF01734">
    <property type="entry name" value="Patatin"/>
    <property type="match status" value="1"/>
</dbReference>
<evidence type="ECO:0000256" key="2">
    <source>
        <dbReference type="ARBA" id="ARBA00022963"/>
    </source>
</evidence>
<keyword evidence="3 4" id="KW-0443">Lipid metabolism</keyword>
<evidence type="ECO:0000313" key="7">
    <source>
        <dbReference type="Proteomes" id="UP001501479"/>
    </source>
</evidence>
<organism evidence="6 7">
    <name type="scientific">Oceanisphaera sediminis</name>
    <dbReference type="NCBI Taxonomy" id="981381"/>
    <lineage>
        <taxon>Bacteria</taxon>
        <taxon>Pseudomonadati</taxon>
        <taxon>Pseudomonadota</taxon>
        <taxon>Gammaproteobacteria</taxon>
        <taxon>Aeromonadales</taxon>
        <taxon>Aeromonadaceae</taxon>
        <taxon>Oceanisphaera</taxon>
    </lineage>
</organism>
<keyword evidence="1 4" id="KW-0378">Hydrolase</keyword>
<dbReference type="InterPro" id="IPR045943">
    <property type="entry name" value="DUF6363"/>
</dbReference>
<evidence type="ECO:0000256" key="4">
    <source>
        <dbReference type="PROSITE-ProRule" id="PRU01161"/>
    </source>
</evidence>
<feature type="short sequence motif" description="DGA/G" evidence="4">
    <location>
        <begin position="183"/>
        <end position="185"/>
    </location>
</feature>
<name>A0ABP7EU22_9GAMM</name>
<accession>A0ABP7EU22</accession>
<sequence length="311" mass="35206">MTNHVSVSLDHITPLYADAGGRNGKMALVCEGGGQRGIFTAGVLDVFMEARFDPFDILIGTSAGAQNLSAFVCDARGYARTLIEEYTTRTDFFRPLHFARGGDLVDLDWFFDVLTHGLPLDIHTGRKRLNGRELLFCSTRTGDYQPHYFHPGESDWMLGLKASSAIPLFYRAGVEWQGERYVDGAVADAIPVREAYRRGARTIVVIRTVPQHSRFSPHWARKLEGWIGRERLGDLMQIVEAHERCFNDFHDFIHCPPKDAQIIEIFPHQPLQSRVLGSSRAQLEQDYELGRHYGLHFLHTLGSLLEIRAVQ</sequence>
<dbReference type="InterPro" id="IPR050301">
    <property type="entry name" value="NTE"/>
</dbReference>
<dbReference type="PROSITE" id="PS51635">
    <property type="entry name" value="PNPLA"/>
    <property type="match status" value="1"/>
</dbReference>
<keyword evidence="7" id="KW-1185">Reference proteome</keyword>
<evidence type="ECO:0000259" key="5">
    <source>
        <dbReference type="PROSITE" id="PS51635"/>
    </source>
</evidence>